<keyword evidence="2" id="KW-1133">Transmembrane helix</keyword>
<keyword evidence="2" id="KW-0812">Transmembrane</keyword>
<feature type="region of interest" description="Disordered" evidence="1">
    <location>
        <begin position="279"/>
        <end position="318"/>
    </location>
</feature>
<feature type="compositionally biased region" description="Polar residues" evidence="1">
    <location>
        <begin position="292"/>
        <end position="306"/>
    </location>
</feature>
<dbReference type="EMBL" id="CACVKT020006969">
    <property type="protein sequence ID" value="CAC5404514.1"/>
    <property type="molecule type" value="Genomic_DNA"/>
</dbReference>
<feature type="region of interest" description="Disordered" evidence="1">
    <location>
        <begin position="332"/>
        <end position="356"/>
    </location>
</feature>
<name>A0A6J8DBQ1_MYTCO</name>
<keyword evidence="5" id="KW-1185">Reference proteome</keyword>
<protein>
    <recommendedName>
        <fullName evidence="6">NLGN</fullName>
    </recommendedName>
</protein>
<gene>
    <name evidence="4" type="ORF">MCOR_38294</name>
</gene>
<dbReference type="AlphaFoldDB" id="A0A6J8DBQ1"/>
<feature type="signal peptide" evidence="3">
    <location>
        <begin position="1"/>
        <end position="23"/>
    </location>
</feature>
<feature type="transmembrane region" description="Helical" evidence="2">
    <location>
        <begin position="96"/>
        <end position="119"/>
    </location>
</feature>
<keyword evidence="2" id="KW-0472">Membrane</keyword>
<organism evidence="4 5">
    <name type="scientific">Mytilus coruscus</name>
    <name type="common">Sea mussel</name>
    <dbReference type="NCBI Taxonomy" id="42192"/>
    <lineage>
        <taxon>Eukaryota</taxon>
        <taxon>Metazoa</taxon>
        <taxon>Spiralia</taxon>
        <taxon>Lophotrochozoa</taxon>
        <taxon>Mollusca</taxon>
        <taxon>Bivalvia</taxon>
        <taxon>Autobranchia</taxon>
        <taxon>Pteriomorphia</taxon>
        <taxon>Mytilida</taxon>
        <taxon>Mytiloidea</taxon>
        <taxon>Mytilidae</taxon>
        <taxon>Mytilinae</taxon>
        <taxon>Mytilus</taxon>
    </lineage>
</organism>
<evidence type="ECO:0000256" key="1">
    <source>
        <dbReference type="SAM" id="MobiDB-lite"/>
    </source>
</evidence>
<keyword evidence="3" id="KW-0732">Signal</keyword>
<sequence length="356" mass="40173">MKHSFFDVVVFTVSCVLIDNIQAEICETSWIKHECNDQPCPGDRWYRNCNHCCKMKSTWFCVHDVYYHNCEATGQGNPYDNTDEYSSDSNKASVRIGVVGSIASGAIFTIVACIIFVLLSRRRQSNQLRRNIPFTSVNSQIGGNNGVSRIYPEYNEKAADGGTTIPAYPPPVYTNASLICTQNVTNDNLQNDSPPPYSDSLFALIKPFASFFASREGITNTEICETSWLKQKCFDQPCPGDRWYRTCNQCCKMENTWFCVHDVHYHKCEATGQGSVTNKRYSTDRPYPTQKPYDNTDQYSANSSKASVRRNNRTSRPTTQFNLHSKCRVLSAPTDDTAVPSQKIQHLDKMAKSSPA</sequence>
<reference evidence="4 5" key="1">
    <citation type="submission" date="2020-06" db="EMBL/GenBank/DDBJ databases">
        <authorList>
            <person name="Li R."/>
            <person name="Bekaert M."/>
        </authorList>
    </citation>
    <scope>NUCLEOTIDE SEQUENCE [LARGE SCALE GENOMIC DNA]</scope>
    <source>
        <strain evidence="5">wild</strain>
    </source>
</reference>
<evidence type="ECO:0000256" key="3">
    <source>
        <dbReference type="SAM" id="SignalP"/>
    </source>
</evidence>
<accession>A0A6J8DBQ1</accession>
<evidence type="ECO:0000256" key="2">
    <source>
        <dbReference type="SAM" id="Phobius"/>
    </source>
</evidence>
<evidence type="ECO:0000313" key="4">
    <source>
        <dbReference type="EMBL" id="CAC5404514.1"/>
    </source>
</evidence>
<evidence type="ECO:0000313" key="5">
    <source>
        <dbReference type="Proteomes" id="UP000507470"/>
    </source>
</evidence>
<evidence type="ECO:0008006" key="6">
    <source>
        <dbReference type="Google" id="ProtNLM"/>
    </source>
</evidence>
<proteinExistence type="predicted"/>
<dbReference type="Proteomes" id="UP000507470">
    <property type="component" value="Unassembled WGS sequence"/>
</dbReference>
<feature type="compositionally biased region" description="Basic and acidic residues" evidence="1">
    <location>
        <begin position="345"/>
        <end position="356"/>
    </location>
</feature>
<feature type="chain" id="PRO_5026931218" description="NLGN" evidence="3">
    <location>
        <begin position="24"/>
        <end position="356"/>
    </location>
</feature>